<proteinExistence type="predicted"/>
<accession>A0A9Q0Y9M1</accession>
<evidence type="ECO:0000256" key="1">
    <source>
        <dbReference type="SAM" id="MobiDB-lite"/>
    </source>
</evidence>
<feature type="region of interest" description="Disordered" evidence="1">
    <location>
        <begin position="171"/>
        <end position="209"/>
    </location>
</feature>
<reference evidence="2" key="1">
    <citation type="submission" date="2021-10" db="EMBL/GenBank/DDBJ databases">
        <title>Tropical sea cucumber genome reveals ecological adaptation and Cuvierian tubules defense mechanism.</title>
        <authorList>
            <person name="Chen T."/>
        </authorList>
    </citation>
    <scope>NUCLEOTIDE SEQUENCE</scope>
    <source>
        <strain evidence="2">Nanhai2018</strain>
        <tissue evidence="2">Muscle</tissue>
    </source>
</reference>
<gene>
    <name evidence="2" type="ORF">HOLleu_43315</name>
</gene>
<feature type="region of interest" description="Disordered" evidence="1">
    <location>
        <begin position="59"/>
        <end position="113"/>
    </location>
</feature>
<evidence type="ECO:0000313" key="3">
    <source>
        <dbReference type="Proteomes" id="UP001152320"/>
    </source>
</evidence>
<dbReference type="Proteomes" id="UP001152320">
    <property type="component" value="Unassembled WGS sequence"/>
</dbReference>
<name>A0A9Q0Y9M1_HOLLE</name>
<feature type="compositionally biased region" description="Basic residues" evidence="1">
    <location>
        <begin position="171"/>
        <end position="186"/>
    </location>
</feature>
<evidence type="ECO:0000313" key="2">
    <source>
        <dbReference type="EMBL" id="KAJ8018608.1"/>
    </source>
</evidence>
<comment type="caution">
    <text evidence="2">The sequence shown here is derived from an EMBL/GenBank/DDBJ whole genome shotgun (WGS) entry which is preliminary data.</text>
</comment>
<keyword evidence="3" id="KW-1185">Reference proteome</keyword>
<feature type="compositionally biased region" description="Basic and acidic residues" evidence="1">
    <location>
        <begin position="30"/>
        <end position="40"/>
    </location>
</feature>
<organism evidence="2 3">
    <name type="scientific">Holothuria leucospilota</name>
    <name type="common">Black long sea cucumber</name>
    <name type="synonym">Mertensiothuria leucospilota</name>
    <dbReference type="NCBI Taxonomy" id="206669"/>
    <lineage>
        <taxon>Eukaryota</taxon>
        <taxon>Metazoa</taxon>
        <taxon>Echinodermata</taxon>
        <taxon>Eleutherozoa</taxon>
        <taxon>Echinozoa</taxon>
        <taxon>Holothuroidea</taxon>
        <taxon>Aspidochirotacea</taxon>
        <taxon>Aspidochirotida</taxon>
        <taxon>Holothuriidae</taxon>
        <taxon>Holothuria</taxon>
    </lineage>
</organism>
<feature type="compositionally biased region" description="Low complexity" evidence="1">
    <location>
        <begin position="92"/>
        <end position="104"/>
    </location>
</feature>
<feature type="compositionally biased region" description="Polar residues" evidence="1">
    <location>
        <begin position="69"/>
        <end position="91"/>
    </location>
</feature>
<feature type="compositionally biased region" description="Polar residues" evidence="1">
    <location>
        <begin position="19"/>
        <end position="29"/>
    </location>
</feature>
<dbReference type="EMBL" id="JAIZAY010000267">
    <property type="protein sequence ID" value="KAJ8018608.1"/>
    <property type="molecule type" value="Genomic_DNA"/>
</dbReference>
<sequence length="449" mass="52211">MEFALDLVSDVSDSDISDYNSEQFRSNTKGRGDLKHKNAKEQSSVEFLDLHPDQEDLSAVGSGEKVQTGGRSNWRSHNSYGNLQSKQSHIISSSTSSSAAVPSSPTSPPPASFLSLDGKASFFSRPQKINVVSPRIRNRREKRRRYITAKRRSSRERSRILRHICLKPMINHRVKQQQNNRRRYHRAPQSEFPRHTKQQKSQRQPYQTNQYKSYRRWEPRVYGNDSNPMLFVNHNHGYNTKNHRVEFEPITHKKRVFTLKCSTNMNTINILQGARGDIEQTTANNFEEGEIDERVCPVPHLPRGSTLIPPMMSSSEEWYTRFGKWLEPKYCHWIDETARPKLPILVNCYKEEFDVDLRRGRSIFSLPLDAVYSVDVALCDYFYDMMNGKAKYLPYMAALAGKRLGCESETSTVGVHLIHYFINHVSNNDVKWFYREHPDLNLRQLFGLY</sequence>
<dbReference type="AlphaFoldDB" id="A0A9Q0Y9M1"/>
<protein>
    <submittedName>
        <fullName evidence="2">Uncharacterized protein</fullName>
    </submittedName>
</protein>
<feature type="region of interest" description="Disordered" evidence="1">
    <location>
        <begin position="8"/>
        <end position="47"/>
    </location>
</feature>